<keyword evidence="2 3" id="KW-0539">Nucleus</keyword>
<evidence type="ECO:0000256" key="2">
    <source>
        <dbReference type="ARBA" id="ARBA00023242"/>
    </source>
</evidence>
<protein>
    <submittedName>
        <fullName evidence="5">Transcription regulator Others family</fullName>
    </submittedName>
</protein>
<feature type="region of interest" description="Disordered" evidence="4">
    <location>
        <begin position="94"/>
        <end position="130"/>
    </location>
</feature>
<dbReference type="Proteomes" id="UP000215914">
    <property type="component" value="Unassembled WGS sequence"/>
</dbReference>
<dbReference type="GO" id="GO:0005634">
    <property type="term" value="C:nucleus"/>
    <property type="evidence" value="ECO:0007669"/>
    <property type="project" value="UniProtKB-SubCell"/>
</dbReference>
<comment type="caution">
    <text evidence="5">The sequence shown here is derived from an EMBL/GenBank/DDBJ whole genome shotgun (WGS) entry which is preliminary data.</text>
</comment>
<accession>A0A9K3N7B1</accession>
<keyword evidence="6" id="KW-1185">Reference proteome</keyword>
<reference evidence="5" key="2">
    <citation type="submission" date="2020-06" db="EMBL/GenBank/DDBJ databases">
        <title>Helianthus annuus Genome sequencing and assembly Release 2.</title>
        <authorList>
            <person name="Gouzy J."/>
            <person name="Langlade N."/>
            <person name="Munos S."/>
        </authorList>
    </citation>
    <scope>NUCLEOTIDE SEQUENCE</scope>
    <source>
        <tissue evidence="5">Leaves</tissue>
    </source>
</reference>
<dbReference type="AlphaFoldDB" id="A0A9K3N7B1"/>
<evidence type="ECO:0000256" key="4">
    <source>
        <dbReference type="SAM" id="MobiDB-lite"/>
    </source>
</evidence>
<dbReference type="GO" id="GO:0006355">
    <property type="term" value="P:regulation of DNA-templated transcription"/>
    <property type="evidence" value="ECO:0007669"/>
    <property type="project" value="InterPro"/>
</dbReference>
<comment type="subcellular location">
    <subcellularLocation>
        <location evidence="1 3">Nucleus</location>
    </subcellularLocation>
</comment>
<proteinExistence type="predicted"/>
<gene>
    <name evidence="5" type="ORF">HanXRQr2_Chr09g0374521</name>
</gene>
<dbReference type="PROSITE" id="PS51477">
    <property type="entry name" value="PAH"/>
    <property type="match status" value="1"/>
</dbReference>
<dbReference type="EMBL" id="MNCJ02000324">
    <property type="protein sequence ID" value="KAF5789712.1"/>
    <property type="molecule type" value="Genomic_DNA"/>
</dbReference>
<reference evidence="5" key="1">
    <citation type="journal article" date="2017" name="Nature">
        <title>The sunflower genome provides insights into oil metabolism, flowering and Asterid evolution.</title>
        <authorList>
            <person name="Badouin H."/>
            <person name="Gouzy J."/>
            <person name="Grassa C.J."/>
            <person name="Murat F."/>
            <person name="Staton S.E."/>
            <person name="Cottret L."/>
            <person name="Lelandais-Briere C."/>
            <person name="Owens G.L."/>
            <person name="Carrere S."/>
            <person name="Mayjonade B."/>
            <person name="Legrand L."/>
            <person name="Gill N."/>
            <person name="Kane N.C."/>
            <person name="Bowers J.E."/>
            <person name="Hubner S."/>
            <person name="Bellec A."/>
            <person name="Berard A."/>
            <person name="Berges H."/>
            <person name="Blanchet N."/>
            <person name="Boniface M.C."/>
            <person name="Brunel D."/>
            <person name="Catrice O."/>
            <person name="Chaidir N."/>
            <person name="Claudel C."/>
            <person name="Donnadieu C."/>
            <person name="Faraut T."/>
            <person name="Fievet G."/>
            <person name="Helmstetter N."/>
            <person name="King M."/>
            <person name="Knapp S.J."/>
            <person name="Lai Z."/>
            <person name="Le Paslier M.C."/>
            <person name="Lippi Y."/>
            <person name="Lorenzon L."/>
            <person name="Mandel J.R."/>
            <person name="Marage G."/>
            <person name="Marchand G."/>
            <person name="Marquand E."/>
            <person name="Bret-Mestries E."/>
            <person name="Morien E."/>
            <person name="Nambeesan S."/>
            <person name="Nguyen T."/>
            <person name="Pegot-Espagnet P."/>
            <person name="Pouilly N."/>
            <person name="Raftis F."/>
            <person name="Sallet E."/>
            <person name="Schiex T."/>
            <person name="Thomas J."/>
            <person name="Vandecasteele C."/>
            <person name="Vares D."/>
            <person name="Vear F."/>
            <person name="Vautrin S."/>
            <person name="Crespi M."/>
            <person name="Mangin B."/>
            <person name="Burke J.M."/>
            <person name="Salse J."/>
            <person name="Munos S."/>
            <person name="Vincourt P."/>
            <person name="Rieseberg L.H."/>
            <person name="Langlade N.B."/>
        </authorList>
    </citation>
    <scope>NUCLEOTIDE SEQUENCE</scope>
    <source>
        <tissue evidence="5">Leaves</tissue>
    </source>
</reference>
<name>A0A9K3N7B1_HELAN</name>
<organism evidence="5 6">
    <name type="scientific">Helianthus annuus</name>
    <name type="common">Common sunflower</name>
    <dbReference type="NCBI Taxonomy" id="4232"/>
    <lineage>
        <taxon>Eukaryota</taxon>
        <taxon>Viridiplantae</taxon>
        <taxon>Streptophyta</taxon>
        <taxon>Embryophyta</taxon>
        <taxon>Tracheophyta</taxon>
        <taxon>Spermatophyta</taxon>
        <taxon>Magnoliopsida</taxon>
        <taxon>eudicotyledons</taxon>
        <taxon>Gunneridae</taxon>
        <taxon>Pentapetalae</taxon>
        <taxon>asterids</taxon>
        <taxon>campanulids</taxon>
        <taxon>Asterales</taxon>
        <taxon>Asteraceae</taxon>
        <taxon>Asteroideae</taxon>
        <taxon>Heliantheae alliance</taxon>
        <taxon>Heliantheae</taxon>
        <taxon>Helianthus</taxon>
    </lineage>
</organism>
<dbReference type="InterPro" id="IPR003822">
    <property type="entry name" value="PAH"/>
</dbReference>
<dbReference type="InterPro" id="IPR036600">
    <property type="entry name" value="PAH_sf"/>
</dbReference>
<evidence type="ECO:0000313" key="5">
    <source>
        <dbReference type="EMBL" id="KAF5789712.1"/>
    </source>
</evidence>
<dbReference type="Gramene" id="mRNA:HanXRQr2_Chr09g0374521">
    <property type="protein sequence ID" value="mRNA:HanXRQr2_Chr09g0374521"/>
    <property type="gene ID" value="HanXRQr2_Chr09g0374521"/>
</dbReference>
<evidence type="ECO:0000313" key="6">
    <source>
        <dbReference type="Proteomes" id="UP000215914"/>
    </source>
</evidence>
<dbReference type="Pfam" id="PF02671">
    <property type="entry name" value="PAH"/>
    <property type="match status" value="1"/>
</dbReference>
<evidence type="ECO:0000256" key="1">
    <source>
        <dbReference type="ARBA" id="ARBA00004123"/>
    </source>
</evidence>
<dbReference type="Gene3D" id="1.20.1160.11">
    <property type="entry name" value="Paired amphipathic helix"/>
    <property type="match status" value="1"/>
</dbReference>
<sequence length="157" mass="18178">MYFFYFEDMHGQVCSLLKKVKERLNNTDSYRNFLTCLKYYYSENICRPQLKAQVKDLLGAHPDLMEAFNKVVDHKKKTGFETLHLNLDKLKEDQPFNKNGKRKRQSLIITGGSKRSQSSNKDTNKRGPDVSTARCRLIPCDVIHSSLFLKKVKEGDG</sequence>
<dbReference type="SUPFAM" id="SSF47762">
    <property type="entry name" value="PAH2 domain"/>
    <property type="match status" value="1"/>
</dbReference>
<evidence type="ECO:0000256" key="3">
    <source>
        <dbReference type="PROSITE-ProRule" id="PRU00810"/>
    </source>
</evidence>